<evidence type="ECO:0000313" key="5">
    <source>
        <dbReference type="EMBL" id="TQV81089.1"/>
    </source>
</evidence>
<keyword evidence="2" id="KW-0560">Oxidoreductase</keyword>
<dbReference type="SUPFAM" id="SSF51197">
    <property type="entry name" value="Clavaminate synthase-like"/>
    <property type="match status" value="1"/>
</dbReference>
<protein>
    <submittedName>
        <fullName evidence="5">TauD/TfdA family dioxygenase</fullName>
    </submittedName>
</protein>
<dbReference type="EMBL" id="VIKS01000017">
    <property type="protein sequence ID" value="TQV81089.1"/>
    <property type="molecule type" value="Genomic_DNA"/>
</dbReference>
<gene>
    <name evidence="5" type="ORF">FLL46_26120</name>
</gene>
<evidence type="ECO:0000256" key="2">
    <source>
        <dbReference type="ARBA" id="ARBA00023002"/>
    </source>
</evidence>
<accession>A0A545TV49</accession>
<dbReference type="OrthoDB" id="9803968at2"/>
<keyword evidence="5" id="KW-0223">Dioxygenase</keyword>
<dbReference type="AlphaFoldDB" id="A0A545TV49"/>
<dbReference type="InterPro" id="IPR042098">
    <property type="entry name" value="TauD-like_sf"/>
</dbReference>
<evidence type="ECO:0000259" key="4">
    <source>
        <dbReference type="Pfam" id="PF02668"/>
    </source>
</evidence>
<comment type="caution">
    <text evidence="5">The sequence shown here is derived from an EMBL/GenBank/DDBJ whole genome shotgun (WGS) entry which is preliminary data.</text>
</comment>
<evidence type="ECO:0000256" key="1">
    <source>
        <dbReference type="ARBA" id="ARBA00001954"/>
    </source>
</evidence>
<dbReference type="PANTHER" id="PTHR10696:SF56">
    <property type="entry name" value="TAUD_TFDA-LIKE DOMAIN-CONTAINING PROTEIN"/>
    <property type="match status" value="1"/>
</dbReference>
<dbReference type="Proteomes" id="UP000315439">
    <property type="component" value="Unassembled WGS sequence"/>
</dbReference>
<evidence type="ECO:0000256" key="3">
    <source>
        <dbReference type="ARBA" id="ARBA00023194"/>
    </source>
</evidence>
<comment type="cofactor">
    <cofactor evidence="1">
        <name>Fe(2+)</name>
        <dbReference type="ChEBI" id="CHEBI:29033"/>
    </cofactor>
</comment>
<keyword evidence="6" id="KW-1185">Reference proteome</keyword>
<name>A0A545TV49_9GAMM</name>
<proteinExistence type="predicted"/>
<evidence type="ECO:0000313" key="6">
    <source>
        <dbReference type="Proteomes" id="UP000315439"/>
    </source>
</evidence>
<feature type="domain" description="TauD/TfdA-like" evidence="4">
    <location>
        <begin position="46"/>
        <end position="333"/>
    </location>
</feature>
<dbReference type="Pfam" id="PF02668">
    <property type="entry name" value="TauD"/>
    <property type="match status" value="1"/>
</dbReference>
<reference evidence="5 6" key="1">
    <citation type="submission" date="2019-07" db="EMBL/GenBank/DDBJ databases">
        <title>Draft genome for Aliikangiella sp. M105.</title>
        <authorList>
            <person name="Wang G."/>
        </authorList>
    </citation>
    <scope>NUCLEOTIDE SEQUENCE [LARGE SCALE GENOMIC DNA]</scope>
    <source>
        <strain evidence="5 6">M105</strain>
    </source>
</reference>
<sequence length="351" mass="41037">MRNNQSKISPLSVKRVPYSPRKTVQIKYAQSGAKSLPVVIMSNDNKLDLLDWLTENESLWKKKLHTDGAVLFRGFSEFSASQVSLVLNKVCKHPLEYKERSSPRTKIDDKVYTSTDYPSHQEIFFHNENSYQSSWPKVLMFYCRLPAQCDGRTPIADMRRVFDRIPQPIKENFHKRKVKYVRNFSPTHGLTWQDVFQLEDKKQVEDYCRKQAIDFKWKDESQLEITSVREAILRHPETQSLVWFNHAAFFHVSTLGEELSKNLLDYYGQDNLPNQTYYGDGEPIEDEVIATIRGAYEAERITFDWNQGDVLLVDNMLFSHARETYSGNRTIWVGMGELCYSKKHLVDSLEQ</sequence>
<keyword evidence="3" id="KW-0045">Antibiotic biosynthesis</keyword>
<organism evidence="5 6">
    <name type="scientific">Aliikangiella coralliicola</name>
    <dbReference type="NCBI Taxonomy" id="2592383"/>
    <lineage>
        <taxon>Bacteria</taxon>
        <taxon>Pseudomonadati</taxon>
        <taxon>Pseudomonadota</taxon>
        <taxon>Gammaproteobacteria</taxon>
        <taxon>Oceanospirillales</taxon>
        <taxon>Pleioneaceae</taxon>
        <taxon>Aliikangiella</taxon>
    </lineage>
</organism>
<dbReference type="InterPro" id="IPR003819">
    <property type="entry name" value="TauD/TfdA-like"/>
</dbReference>
<dbReference type="GO" id="GO:0016706">
    <property type="term" value="F:2-oxoglutarate-dependent dioxygenase activity"/>
    <property type="evidence" value="ECO:0007669"/>
    <property type="project" value="UniProtKB-ARBA"/>
</dbReference>
<dbReference type="PANTHER" id="PTHR10696">
    <property type="entry name" value="GAMMA-BUTYROBETAINE HYDROXYLASE-RELATED"/>
    <property type="match status" value="1"/>
</dbReference>
<dbReference type="GO" id="GO:0017000">
    <property type="term" value="P:antibiotic biosynthetic process"/>
    <property type="evidence" value="ECO:0007669"/>
    <property type="project" value="UniProtKB-KW"/>
</dbReference>
<dbReference type="Gene3D" id="3.60.130.10">
    <property type="entry name" value="Clavaminate synthase-like"/>
    <property type="match status" value="1"/>
</dbReference>
<dbReference type="InterPro" id="IPR050411">
    <property type="entry name" value="AlphaKG_dependent_hydroxylases"/>
</dbReference>